<dbReference type="GO" id="GO:0003677">
    <property type="term" value="F:DNA binding"/>
    <property type="evidence" value="ECO:0007669"/>
    <property type="project" value="InterPro"/>
</dbReference>
<sequence>MKQAEAADAAGISRRTIQRLESGERFNTGTSITLQTFYETKGIEFVRPANGKGWGVLDNTSA</sequence>
<dbReference type="Gene3D" id="1.10.260.40">
    <property type="entry name" value="lambda repressor-like DNA-binding domains"/>
    <property type="match status" value="1"/>
</dbReference>
<name>A0A7W6DHY9_9HYPH</name>
<protein>
    <submittedName>
        <fullName evidence="2">Transcriptional regulator with XRE-family HTH domain</fullName>
    </submittedName>
</protein>
<evidence type="ECO:0000313" key="3">
    <source>
        <dbReference type="Proteomes" id="UP000574761"/>
    </source>
</evidence>
<dbReference type="EMBL" id="JACIEE010000011">
    <property type="protein sequence ID" value="MBB3979364.1"/>
    <property type="molecule type" value="Genomic_DNA"/>
</dbReference>
<organism evidence="2 3">
    <name type="scientific">Mycoplana azooxidifex</name>
    <dbReference type="NCBI Taxonomy" id="1636188"/>
    <lineage>
        <taxon>Bacteria</taxon>
        <taxon>Pseudomonadati</taxon>
        <taxon>Pseudomonadota</taxon>
        <taxon>Alphaproteobacteria</taxon>
        <taxon>Hyphomicrobiales</taxon>
        <taxon>Rhizobiaceae</taxon>
        <taxon>Mycoplana</taxon>
    </lineage>
</organism>
<dbReference type="Pfam" id="PF01381">
    <property type="entry name" value="HTH_3"/>
    <property type="match status" value="1"/>
</dbReference>
<dbReference type="AlphaFoldDB" id="A0A7W6DHY9"/>
<accession>A0A7W6DHY9</accession>
<feature type="domain" description="HTH cro/C1-type" evidence="1">
    <location>
        <begin position="1"/>
        <end position="45"/>
    </location>
</feature>
<dbReference type="Proteomes" id="UP000574761">
    <property type="component" value="Unassembled WGS sequence"/>
</dbReference>
<comment type="caution">
    <text evidence="2">The sequence shown here is derived from an EMBL/GenBank/DDBJ whole genome shotgun (WGS) entry which is preliminary data.</text>
</comment>
<gene>
    <name evidence="2" type="ORF">GGQ64_004606</name>
</gene>
<evidence type="ECO:0000259" key="1">
    <source>
        <dbReference type="PROSITE" id="PS50943"/>
    </source>
</evidence>
<keyword evidence="3" id="KW-1185">Reference proteome</keyword>
<dbReference type="PROSITE" id="PS50943">
    <property type="entry name" value="HTH_CROC1"/>
    <property type="match status" value="1"/>
</dbReference>
<dbReference type="InterPro" id="IPR010982">
    <property type="entry name" value="Lambda_DNA-bd_dom_sf"/>
</dbReference>
<dbReference type="InterPro" id="IPR001387">
    <property type="entry name" value="Cro/C1-type_HTH"/>
</dbReference>
<proteinExistence type="predicted"/>
<evidence type="ECO:0000313" key="2">
    <source>
        <dbReference type="EMBL" id="MBB3979364.1"/>
    </source>
</evidence>
<dbReference type="SUPFAM" id="SSF47413">
    <property type="entry name" value="lambda repressor-like DNA-binding domains"/>
    <property type="match status" value="1"/>
</dbReference>
<dbReference type="CDD" id="cd00093">
    <property type="entry name" value="HTH_XRE"/>
    <property type="match status" value="1"/>
</dbReference>
<reference evidence="2 3" key="1">
    <citation type="submission" date="2020-08" db="EMBL/GenBank/DDBJ databases">
        <title>Genomic Encyclopedia of Type Strains, Phase IV (KMG-IV): sequencing the most valuable type-strain genomes for metagenomic binning, comparative biology and taxonomic classification.</title>
        <authorList>
            <person name="Goeker M."/>
        </authorList>
    </citation>
    <scope>NUCLEOTIDE SEQUENCE [LARGE SCALE GENOMIC DNA]</scope>
    <source>
        <strain evidence="2 3">DSM 100211</strain>
    </source>
</reference>